<dbReference type="InterPro" id="IPR041720">
    <property type="entry name" value="FbaB-like"/>
</dbReference>
<keyword evidence="4" id="KW-1185">Reference proteome</keyword>
<name>A0A1B7JW10_9GAMM</name>
<dbReference type="EC" id="2.5.1.-" evidence="3"/>
<keyword evidence="1" id="KW-0704">Schiff base</keyword>
<dbReference type="SUPFAM" id="SSF51569">
    <property type="entry name" value="Aldolase"/>
    <property type="match status" value="1"/>
</dbReference>
<feature type="active site" description="Schiff-base intermediate with dihydroxyacetone-P" evidence="2">
    <location>
        <position position="177"/>
    </location>
</feature>
<gene>
    <name evidence="3" type="ORF">M998_1703</name>
</gene>
<accession>A0A1B7JW10</accession>
<evidence type="ECO:0000256" key="1">
    <source>
        <dbReference type="ARBA" id="ARBA00023270"/>
    </source>
</evidence>
<dbReference type="Proteomes" id="UP000078224">
    <property type="component" value="Unassembled WGS sequence"/>
</dbReference>
<protein>
    <submittedName>
        <fullName evidence="3">2-amino-3,7-dideoxy-D-threo-hept-6-ulosonate synthase</fullName>
        <ecNumber evidence="3">2.5.1.-</ecNumber>
        <ecNumber evidence="3">4.-.-.-</ecNumber>
    </submittedName>
</protein>
<dbReference type="Pfam" id="PF01791">
    <property type="entry name" value="DeoC"/>
    <property type="match status" value="1"/>
</dbReference>
<dbReference type="EC" id="4.-.-.-" evidence="3"/>
<organism evidence="3 4">
    <name type="scientific">Providencia heimbachae ATCC 35613</name>
    <dbReference type="NCBI Taxonomy" id="1354272"/>
    <lineage>
        <taxon>Bacteria</taxon>
        <taxon>Pseudomonadati</taxon>
        <taxon>Pseudomonadota</taxon>
        <taxon>Gammaproteobacteria</taxon>
        <taxon>Enterobacterales</taxon>
        <taxon>Morganellaceae</taxon>
        <taxon>Providencia</taxon>
    </lineage>
</organism>
<dbReference type="PATRIC" id="fig|1354272.4.peg.1732"/>
<dbReference type="Gene3D" id="3.20.20.70">
    <property type="entry name" value="Aldolase class I"/>
    <property type="match status" value="1"/>
</dbReference>
<dbReference type="GO" id="GO:0004332">
    <property type="term" value="F:fructose-bisphosphate aldolase activity"/>
    <property type="evidence" value="ECO:0007669"/>
    <property type="project" value="InterPro"/>
</dbReference>
<keyword evidence="3" id="KW-0456">Lyase</keyword>
<evidence type="ECO:0000256" key="2">
    <source>
        <dbReference type="PIRSR" id="PIRSR038992-1"/>
    </source>
</evidence>
<evidence type="ECO:0000313" key="4">
    <source>
        <dbReference type="Proteomes" id="UP000078224"/>
    </source>
</evidence>
<dbReference type="SMART" id="SM01133">
    <property type="entry name" value="DeoC"/>
    <property type="match status" value="1"/>
</dbReference>
<dbReference type="RefSeq" id="WP_068908423.1">
    <property type="nucleotide sequence ID" value="NZ_LXEW01000025.1"/>
</dbReference>
<dbReference type="InterPro" id="IPR050456">
    <property type="entry name" value="DeoC/FbaB_aldolase"/>
</dbReference>
<dbReference type="EMBL" id="LXEW01000025">
    <property type="protein sequence ID" value="OAT52088.1"/>
    <property type="molecule type" value="Genomic_DNA"/>
</dbReference>
<dbReference type="GO" id="GO:0016740">
    <property type="term" value="F:transferase activity"/>
    <property type="evidence" value="ECO:0007669"/>
    <property type="project" value="UniProtKB-KW"/>
</dbReference>
<proteinExistence type="predicted"/>
<dbReference type="PANTHER" id="PTHR47916:SF1">
    <property type="entry name" value="3-HYDROXY-5-PHOSPHONOOXYPENTANE-2,4-DIONE THIOLASE"/>
    <property type="match status" value="1"/>
</dbReference>
<dbReference type="PANTHER" id="PTHR47916">
    <property type="entry name" value="FRUCTOSE-BISPHOSPHATE ALDOLASE CLASS 1"/>
    <property type="match status" value="1"/>
</dbReference>
<dbReference type="AlphaFoldDB" id="A0A1B7JW10"/>
<sequence>MFLGKEIRLKRLLNKKSGRLLAITMDHPITRGVLPGIGDIRSVMKEVVAGEPDAITMHKGIIEKVFPPYASSDISIIMKATSYSIPYHEAYDTPVADVEEAIRLGADAISVGCIMGGPEQAKQLTFLGQMSKAATSAGLPLVAHIYPKGPMIEDSFDAKNLAYCVRAGAELGVDIIKTLWSGSPETFKEVVDSCPAMVALAGGDMGSDLISFLTNTRKALDIGVGGVTYGRFVWQHENPTAVIKALNALINDDYSVDQAIAVYKQAGGR</sequence>
<dbReference type="OrthoDB" id="5915071at2"/>
<dbReference type="InterPro" id="IPR002915">
    <property type="entry name" value="DeoC/FbaB/LacD_aldolase"/>
</dbReference>
<dbReference type="InterPro" id="IPR013785">
    <property type="entry name" value="Aldolase_TIM"/>
</dbReference>
<evidence type="ECO:0000313" key="3">
    <source>
        <dbReference type="EMBL" id="OAT52088.1"/>
    </source>
</evidence>
<comment type="caution">
    <text evidence="3">The sequence shown here is derived from an EMBL/GenBank/DDBJ whole genome shotgun (WGS) entry which is preliminary data.</text>
</comment>
<dbReference type="PIRSF" id="PIRSF038992">
    <property type="entry name" value="Aldolase_Ia"/>
    <property type="match status" value="1"/>
</dbReference>
<feature type="active site" description="Proton donor" evidence="2">
    <location>
        <position position="146"/>
    </location>
</feature>
<reference evidence="3 4" key="1">
    <citation type="submission" date="2016-04" db="EMBL/GenBank/DDBJ databases">
        <title>ATOL: Assembling a taxonomically balanced genome-scale reconstruction of the evolutionary history of the Enterobacteriaceae.</title>
        <authorList>
            <person name="Plunkett G.III."/>
            <person name="Neeno-Eckwall E.C."/>
            <person name="Glasner J.D."/>
            <person name="Perna N.T."/>
        </authorList>
    </citation>
    <scope>NUCLEOTIDE SEQUENCE [LARGE SCALE GENOMIC DNA]</scope>
    <source>
        <strain evidence="3 4">ATCC 35613</strain>
    </source>
</reference>
<keyword evidence="3" id="KW-0808">Transferase</keyword>